<organism evidence="1 2">
    <name type="scientific">Halalkalibacter suaedae</name>
    <dbReference type="NCBI Taxonomy" id="2822140"/>
    <lineage>
        <taxon>Bacteria</taxon>
        <taxon>Bacillati</taxon>
        <taxon>Bacillota</taxon>
        <taxon>Bacilli</taxon>
        <taxon>Bacillales</taxon>
        <taxon>Bacillaceae</taxon>
        <taxon>Halalkalibacter</taxon>
    </lineage>
</organism>
<evidence type="ECO:0000313" key="1">
    <source>
        <dbReference type="EMBL" id="MBP3950296.1"/>
    </source>
</evidence>
<comment type="caution">
    <text evidence="1">The sequence shown here is derived from an EMBL/GenBank/DDBJ whole genome shotgun (WGS) entry which is preliminary data.</text>
</comment>
<protein>
    <submittedName>
        <fullName evidence="1">Uncharacterized protein</fullName>
    </submittedName>
</protein>
<reference evidence="1" key="1">
    <citation type="submission" date="2021-03" db="EMBL/GenBank/DDBJ databases">
        <title>Bacillus suaedae sp. nov., isolated from Suaeda aralocaspica.</title>
        <authorList>
            <person name="Lei R.F.R."/>
        </authorList>
    </citation>
    <scope>NUCLEOTIDE SEQUENCE</scope>
    <source>
        <strain evidence="1">YZJH907-2</strain>
    </source>
</reference>
<dbReference type="Proteomes" id="UP000678228">
    <property type="component" value="Unassembled WGS sequence"/>
</dbReference>
<dbReference type="EMBL" id="JAGKSQ010000002">
    <property type="protein sequence ID" value="MBP3950296.1"/>
    <property type="molecule type" value="Genomic_DNA"/>
</dbReference>
<sequence length="67" mass="7859">MITITQGALMRDPFNDNEFSIYIPRVIADLTANGGNLEHLHQAEYFLVRMDDLEEVMQMNIRRLYVD</sequence>
<dbReference type="AlphaFoldDB" id="A0A940WQ56"/>
<dbReference type="RefSeq" id="WP_210595948.1">
    <property type="nucleotide sequence ID" value="NZ_JAGKSQ010000002.1"/>
</dbReference>
<accession>A0A940WQ56</accession>
<proteinExistence type="predicted"/>
<evidence type="ECO:0000313" key="2">
    <source>
        <dbReference type="Proteomes" id="UP000678228"/>
    </source>
</evidence>
<keyword evidence="2" id="KW-1185">Reference proteome</keyword>
<gene>
    <name evidence="1" type="ORF">J7W16_04065</name>
</gene>
<name>A0A940WQ56_9BACI</name>